<dbReference type="Proteomes" id="UP001069802">
    <property type="component" value="Unassembled WGS sequence"/>
</dbReference>
<name>A0ABT4LJK0_9PROT</name>
<dbReference type="RefSeq" id="WP_269423454.1">
    <property type="nucleotide sequence ID" value="NZ_JAPWGY010000003.1"/>
</dbReference>
<evidence type="ECO:0000313" key="3">
    <source>
        <dbReference type="Proteomes" id="UP001069802"/>
    </source>
</evidence>
<feature type="domain" description="DUF4166" evidence="1">
    <location>
        <begin position="54"/>
        <end position="234"/>
    </location>
</feature>
<keyword evidence="3" id="KW-1185">Reference proteome</keyword>
<protein>
    <submittedName>
        <fullName evidence="2">DUF4166 domain-containing protein</fullName>
    </submittedName>
</protein>
<dbReference type="EMBL" id="JAPWGY010000003">
    <property type="protein sequence ID" value="MCZ4281289.1"/>
    <property type="molecule type" value="Genomic_DNA"/>
</dbReference>
<evidence type="ECO:0000313" key="2">
    <source>
        <dbReference type="EMBL" id="MCZ4281289.1"/>
    </source>
</evidence>
<dbReference type="InterPro" id="IPR025311">
    <property type="entry name" value="DUF4166"/>
</dbReference>
<proteinExistence type="predicted"/>
<organism evidence="2 3">
    <name type="scientific">Kiloniella laminariae</name>
    <dbReference type="NCBI Taxonomy" id="454162"/>
    <lineage>
        <taxon>Bacteria</taxon>
        <taxon>Pseudomonadati</taxon>
        <taxon>Pseudomonadota</taxon>
        <taxon>Alphaproteobacteria</taxon>
        <taxon>Rhodospirillales</taxon>
        <taxon>Kiloniellaceae</taxon>
        <taxon>Kiloniella</taxon>
    </lineage>
</organism>
<reference evidence="2" key="1">
    <citation type="submission" date="2022-12" db="EMBL/GenBank/DDBJ databases">
        <title>Bacterial isolates from different developmental stages of Nematostella vectensis.</title>
        <authorList>
            <person name="Fraune S."/>
        </authorList>
    </citation>
    <scope>NUCLEOTIDE SEQUENCE</scope>
    <source>
        <strain evidence="2">G21630-S1</strain>
    </source>
</reference>
<gene>
    <name evidence="2" type="ORF">O4H49_10905</name>
</gene>
<accession>A0ABT4LJK0</accession>
<evidence type="ECO:0000259" key="1">
    <source>
        <dbReference type="Pfam" id="PF13761"/>
    </source>
</evidence>
<sequence>MKKDIFVSTAVLQESLPLPGFLSRTRFADQPANQLADQPVDLCGLIGDRAWRRLHPAIRQRFGTSNKGGEKHLYQGRMDKVQASWFGIVMAWVSRLFGTPMAWSQGENVACDVYTYEDKKRPGGTVWERHYYFSDQNTQIARTTKIITNDKGLLECFGGGLGMSLKLEEKAGALCFISTAFFIEINKTRIPLPRWISPGTLEVTHRHAGPDRFQFTLEVFHPLFGQTVFQDGYFSEKEITDGAGTWPACDTGTPGRI</sequence>
<comment type="caution">
    <text evidence="2">The sequence shown here is derived from an EMBL/GenBank/DDBJ whole genome shotgun (WGS) entry which is preliminary data.</text>
</comment>
<dbReference type="Pfam" id="PF13761">
    <property type="entry name" value="DUF4166"/>
    <property type="match status" value="1"/>
</dbReference>